<reference evidence="1 2" key="1">
    <citation type="submission" date="2024-05" db="EMBL/GenBank/DDBJ databases">
        <authorList>
            <person name="Wallberg A."/>
        </authorList>
    </citation>
    <scope>NUCLEOTIDE SEQUENCE [LARGE SCALE GENOMIC DNA]</scope>
</reference>
<keyword evidence="2" id="KW-1185">Reference proteome</keyword>
<dbReference type="EMBL" id="CAXKWB010002419">
    <property type="protein sequence ID" value="CAL4066950.1"/>
    <property type="molecule type" value="Genomic_DNA"/>
</dbReference>
<comment type="caution">
    <text evidence="1">The sequence shown here is derived from an EMBL/GenBank/DDBJ whole genome shotgun (WGS) entry which is preliminary data.</text>
</comment>
<dbReference type="Proteomes" id="UP001497623">
    <property type="component" value="Unassembled WGS sequence"/>
</dbReference>
<proteinExistence type="predicted"/>
<sequence>CVSQSVGAAADPKEHNLFYPKVYFVGDSWTSEMRLISDHRVVMRFEEKYMTLGNHQYVSSANQVLDMSIVKNYSGGGLTMQGTLASSFSSNRATWASDVPGLTVLHLGAYDINTYLGNSVTCDNDMRQAFPQAIKSFIIQWEADARQRAQHVQEFTKSFEQHRWLIVSPPTWGNFILQEYMDADAYRRMRANAVKGLHRARSSLWTEHRAAVIFPSITPSGQWHNNHLKGISMTDYAEELFKGASSMMCTHCAPTNGSYLKSEHLRLLQEDCILLQEADGPGHH</sequence>
<protein>
    <submittedName>
        <fullName evidence="1">Uncharacterized protein</fullName>
    </submittedName>
</protein>
<feature type="non-terminal residue" evidence="1">
    <location>
        <position position="1"/>
    </location>
</feature>
<organism evidence="1 2">
    <name type="scientific">Meganyctiphanes norvegica</name>
    <name type="common">Northern krill</name>
    <name type="synonym">Thysanopoda norvegica</name>
    <dbReference type="NCBI Taxonomy" id="48144"/>
    <lineage>
        <taxon>Eukaryota</taxon>
        <taxon>Metazoa</taxon>
        <taxon>Ecdysozoa</taxon>
        <taxon>Arthropoda</taxon>
        <taxon>Crustacea</taxon>
        <taxon>Multicrustacea</taxon>
        <taxon>Malacostraca</taxon>
        <taxon>Eumalacostraca</taxon>
        <taxon>Eucarida</taxon>
        <taxon>Euphausiacea</taxon>
        <taxon>Euphausiidae</taxon>
        <taxon>Meganyctiphanes</taxon>
    </lineage>
</organism>
<gene>
    <name evidence="1" type="ORF">MNOR_LOCUS6041</name>
</gene>
<evidence type="ECO:0000313" key="1">
    <source>
        <dbReference type="EMBL" id="CAL4066950.1"/>
    </source>
</evidence>
<dbReference type="AlphaFoldDB" id="A0AAV2Q0Y0"/>
<evidence type="ECO:0000313" key="2">
    <source>
        <dbReference type="Proteomes" id="UP001497623"/>
    </source>
</evidence>
<accession>A0AAV2Q0Y0</accession>
<name>A0AAV2Q0Y0_MEGNR</name>